<evidence type="ECO:0000313" key="2">
    <source>
        <dbReference type="Proteomes" id="UP000606974"/>
    </source>
</evidence>
<reference evidence="1" key="1">
    <citation type="submission" date="2020-02" db="EMBL/GenBank/DDBJ databases">
        <authorList>
            <person name="Palmer J.M."/>
        </authorList>
    </citation>
    <scope>NUCLEOTIDE SEQUENCE</scope>
    <source>
        <strain evidence="1">EPUS1.4</strain>
        <tissue evidence="1">Thallus</tissue>
    </source>
</reference>
<name>A0A8H7AK21_9EURO</name>
<dbReference type="EMBL" id="JAACFV010000029">
    <property type="protein sequence ID" value="KAF7510540.1"/>
    <property type="molecule type" value="Genomic_DNA"/>
</dbReference>
<organism evidence="1 2">
    <name type="scientific">Endocarpon pusillum</name>
    <dbReference type="NCBI Taxonomy" id="364733"/>
    <lineage>
        <taxon>Eukaryota</taxon>
        <taxon>Fungi</taxon>
        <taxon>Dikarya</taxon>
        <taxon>Ascomycota</taxon>
        <taxon>Pezizomycotina</taxon>
        <taxon>Eurotiomycetes</taxon>
        <taxon>Chaetothyriomycetidae</taxon>
        <taxon>Verrucariales</taxon>
        <taxon>Verrucariaceae</taxon>
        <taxon>Endocarpon</taxon>
    </lineage>
</organism>
<gene>
    <name evidence="1" type="ORF">GJ744_006386</name>
</gene>
<dbReference type="AlphaFoldDB" id="A0A8H7AK21"/>
<accession>A0A8H7AK21</accession>
<proteinExistence type="predicted"/>
<protein>
    <submittedName>
        <fullName evidence="1">Uncharacterized protein</fullName>
    </submittedName>
</protein>
<comment type="caution">
    <text evidence="1">The sequence shown here is derived from an EMBL/GenBank/DDBJ whole genome shotgun (WGS) entry which is preliminary data.</text>
</comment>
<keyword evidence="2" id="KW-1185">Reference proteome</keyword>
<sequence>MSDPQSQTPPTHRQPLSCRFKEMLRLNRGLDCLSPRIMKRYRDLTDREPVTAFKGCGHGGLWKRWSNEENEVAKRVWYRNVTSHTVIV</sequence>
<evidence type="ECO:0000313" key="1">
    <source>
        <dbReference type="EMBL" id="KAF7510540.1"/>
    </source>
</evidence>
<dbReference type="Proteomes" id="UP000606974">
    <property type="component" value="Unassembled WGS sequence"/>
</dbReference>